<dbReference type="GO" id="GO:0046872">
    <property type="term" value="F:metal ion binding"/>
    <property type="evidence" value="ECO:0007669"/>
    <property type="project" value="UniProtKB-KW"/>
</dbReference>
<evidence type="ECO:0000256" key="3">
    <source>
        <dbReference type="ARBA" id="ARBA00023004"/>
    </source>
</evidence>
<keyword evidence="3 4" id="KW-0408">Iron</keyword>
<evidence type="ECO:0000256" key="1">
    <source>
        <dbReference type="ARBA" id="ARBA00022617"/>
    </source>
</evidence>
<dbReference type="OrthoDB" id="417271at2"/>
<name>A0A178MGS6_9PROT</name>
<dbReference type="GO" id="GO:0020037">
    <property type="term" value="F:heme binding"/>
    <property type="evidence" value="ECO:0007669"/>
    <property type="project" value="InterPro"/>
</dbReference>
<organism evidence="6 7">
    <name type="scientific">Magnetospirillum moscoviense</name>
    <dbReference type="NCBI Taxonomy" id="1437059"/>
    <lineage>
        <taxon>Bacteria</taxon>
        <taxon>Pseudomonadati</taxon>
        <taxon>Pseudomonadota</taxon>
        <taxon>Alphaproteobacteria</taxon>
        <taxon>Rhodospirillales</taxon>
        <taxon>Rhodospirillaceae</taxon>
        <taxon>Magnetospirillum</taxon>
    </lineage>
</organism>
<evidence type="ECO:0000313" key="6">
    <source>
        <dbReference type="EMBL" id="OAN47866.1"/>
    </source>
</evidence>
<protein>
    <recommendedName>
        <fullName evidence="5">Cytochrome c domain-containing protein</fullName>
    </recommendedName>
</protein>
<dbReference type="PANTHER" id="PTHR30600:SF9">
    <property type="entry name" value="BLR7738 PROTEIN"/>
    <property type="match status" value="1"/>
</dbReference>
<dbReference type="STRING" id="1437059.A6A05_03305"/>
<dbReference type="InterPro" id="IPR051395">
    <property type="entry name" value="Cytochrome_c_Peroxidase/MauG"/>
</dbReference>
<dbReference type="Gene3D" id="1.10.760.10">
    <property type="entry name" value="Cytochrome c-like domain"/>
    <property type="match status" value="1"/>
</dbReference>
<comment type="caution">
    <text evidence="6">The sequence shown here is derived from an EMBL/GenBank/DDBJ whole genome shotgun (WGS) entry which is preliminary data.</text>
</comment>
<dbReference type="NCBIfam" id="NF040606">
    <property type="entry name" value="CytoC_perox"/>
    <property type="match status" value="1"/>
</dbReference>
<dbReference type="Proteomes" id="UP000078543">
    <property type="component" value="Unassembled WGS sequence"/>
</dbReference>
<evidence type="ECO:0000313" key="7">
    <source>
        <dbReference type="Proteomes" id="UP000078543"/>
    </source>
</evidence>
<dbReference type="SUPFAM" id="SSF46626">
    <property type="entry name" value="Cytochrome c"/>
    <property type="match status" value="1"/>
</dbReference>
<evidence type="ECO:0000256" key="2">
    <source>
        <dbReference type="ARBA" id="ARBA00022723"/>
    </source>
</evidence>
<accession>A0A178MGS6</accession>
<keyword evidence="2 4" id="KW-0479">Metal-binding</keyword>
<gene>
    <name evidence="6" type="ORF">A6A05_03305</name>
</gene>
<dbReference type="GO" id="GO:0004130">
    <property type="term" value="F:cytochrome-c peroxidase activity"/>
    <property type="evidence" value="ECO:0007669"/>
    <property type="project" value="TreeGrafter"/>
</dbReference>
<sequence>MIAIGGLMMGCAPEPAVQESKPVPKQLPAPPWVLKTTPTEYNVMKVNQGWNDDEADWYYNLSQGSRIAHYDLVVNLEQPKSFDLFLADGLARYGYLPAISAKWNPDSLPIGFAKDQPNQFKQAWFGMTCAACHTNRIQYQGREIQIDGAPALADLGGFLRDLQAALAETATDSGKFDRMAFRMLGANASNRSKQALKARLNDNAGRVAAILNNSTSDSWGHARTDAFGMIFNRVTGIDLGYTENEKAADAPVSYPHLWDTGRFNWVQWNAAVPNRTSFEKLGRNAGEVLGVFGDAALKKPRPLHEFYDSTVRVRNLGAMEVLVEKLTAPRWRDAIGPIDNKMASAGGTIYAEKCLSCHALINNLKAPIEVVTIPMDQVGTDPTMNHNATRMVQTRQLAGTKMLAGDKLQPTDLGINLLANAVTGSILGKIARPETDPLSPLPTGWSAPKAQTKPPAGPSFAVATVYKARPLNGIWATAPYLHNGSVPSLYELLKPPAERIKAFKVGSTAFDAKNVGFATDSGPTTFETAKPANSNAGHAYGTDLTDQQRWELIEFIKSL</sequence>
<dbReference type="AlphaFoldDB" id="A0A178MGS6"/>
<dbReference type="GO" id="GO:0009055">
    <property type="term" value="F:electron transfer activity"/>
    <property type="evidence" value="ECO:0007669"/>
    <property type="project" value="InterPro"/>
</dbReference>
<reference evidence="6 7" key="1">
    <citation type="submission" date="2016-04" db="EMBL/GenBank/DDBJ databases">
        <title>Draft genome sequence of freshwater magnetotactic bacteria Magnetospirillum marisnigri SP-1 and Magnetospirillum moscoviense BB-1.</title>
        <authorList>
            <person name="Koziaeva V."/>
            <person name="Dziuba M.V."/>
            <person name="Ivanov T.M."/>
            <person name="Kuznetsov B."/>
            <person name="Grouzdev D.S."/>
        </authorList>
    </citation>
    <scope>NUCLEOTIDE SEQUENCE [LARGE SCALE GENOMIC DNA]</scope>
    <source>
        <strain evidence="6 7">BB-1</strain>
    </source>
</reference>
<proteinExistence type="predicted"/>
<dbReference type="PANTHER" id="PTHR30600">
    <property type="entry name" value="CYTOCHROME C PEROXIDASE-RELATED"/>
    <property type="match status" value="1"/>
</dbReference>
<dbReference type="Pfam" id="PF21419">
    <property type="entry name" value="RoxA-like_Cyt-c"/>
    <property type="match status" value="1"/>
</dbReference>
<keyword evidence="1 4" id="KW-0349">Heme</keyword>
<dbReference type="InterPro" id="IPR009056">
    <property type="entry name" value="Cyt_c-like_dom"/>
</dbReference>
<feature type="domain" description="Cytochrome c" evidence="5">
    <location>
        <begin position="341"/>
        <end position="559"/>
    </location>
</feature>
<dbReference type="PROSITE" id="PS51007">
    <property type="entry name" value="CYTC"/>
    <property type="match status" value="1"/>
</dbReference>
<evidence type="ECO:0000259" key="5">
    <source>
        <dbReference type="PROSITE" id="PS51007"/>
    </source>
</evidence>
<evidence type="ECO:0000256" key="4">
    <source>
        <dbReference type="PROSITE-ProRule" id="PRU00433"/>
    </source>
</evidence>
<dbReference type="InterPro" id="IPR036909">
    <property type="entry name" value="Cyt_c-like_dom_sf"/>
</dbReference>
<dbReference type="InterPro" id="IPR047758">
    <property type="entry name" value="CytoC_perox"/>
</dbReference>
<keyword evidence="7" id="KW-1185">Reference proteome</keyword>
<dbReference type="EMBL" id="LWQU01000163">
    <property type="protein sequence ID" value="OAN47866.1"/>
    <property type="molecule type" value="Genomic_DNA"/>
</dbReference>
<dbReference type="RefSeq" id="WP_068503026.1">
    <property type="nucleotide sequence ID" value="NZ_LWQU01000163.1"/>
</dbReference>